<reference evidence="1 2" key="1">
    <citation type="submission" date="2015-01" db="EMBL/GenBank/DDBJ databases">
        <title>Evolution of Trichinella species and genotypes.</title>
        <authorList>
            <person name="Korhonen P.K."/>
            <person name="Edoardo P."/>
            <person name="Giuseppe L.R."/>
            <person name="Gasser R.B."/>
        </authorList>
    </citation>
    <scope>NUCLEOTIDE SEQUENCE [LARGE SCALE GENOMIC DNA]</scope>
    <source>
        <strain evidence="1">ISS141</strain>
    </source>
</reference>
<evidence type="ECO:0000313" key="2">
    <source>
        <dbReference type="Proteomes" id="UP000054815"/>
    </source>
</evidence>
<name>A0A0V0XY41_TRIPS</name>
<organism evidence="1 2">
    <name type="scientific">Trichinella pseudospiralis</name>
    <name type="common">Parasitic roundworm</name>
    <dbReference type="NCBI Taxonomy" id="6337"/>
    <lineage>
        <taxon>Eukaryota</taxon>
        <taxon>Metazoa</taxon>
        <taxon>Ecdysozoa</taxon>
        <taxon>Nematoda</taxon>
        <taxon>Enoplea</taxon>
        <taxon>Dorylaimia</taxon>
        <taxon>Trichinellida</taxon>
        <taxon>Trichinellidae</taxon>
        <taxon>Trichinella</taxon>
    </lineage>
</organism>
<accession>A0A0V0XY41</accession>
<gene>
    <name evidence="1" type="ORF">T4E_9747</name>
</gene>
<sequence>MDNPTTAIPSKEPMTTTGANKKFPIKLAWLLSIFTLETILKDTKNLISKVEEQDVEERKDSTDETQVNADDQMLEENDIWKQIIEHLSKSHTTLLKPIEMKLIMNNFKFESKYDLMEKISKVCKAILSDYEFNSLLLLCYHLREVLNFCSKPNELLDEIVTSLLPCLYSKQIMPKYNLMTISKKLLKKKARIILKLLILYPTFLKSFNAKKNDKLLRNRANVSIKKQKIYKGIFSFTKKNKSYNLLSIKEPIKNTNKENQPKNNHLIIETAKNTLQQIAEWAMFISKYMEECFENRFHNEINFTSKIVAITNERIGIFEKELKDEIQNREKYQRQRVIILNVKAVCSYKRKELQQPQQFDVNDKINKSHYVGYVQRMVRLYEELNQKPHQRFK</sequence>
<dbReference type="Proteomes" id="UP000054815">
    <property type="component" value="Unassembled WGS sequence"/>
</dbReference>
<dbReference type="EMBL" id="JYDU01000096">
    <property type="protein sequence ID" value="KRX93041.1"/>
    <property type="molecule type" value="Genomic_DNA"/>
</dbReference>
<evidence type="ECO:0000313" key="1">
    <source>
        <dbReference type="EMBL" id="KRX93041.1"/>
    </source>
</evidence>
<proteinExistence type="predicted"/>
<dbReference type="AlphaFoldDB" id="A0A0V0XY41"/>
<protein>
    <submittedName>
        <fullName evidence="1">Uncharacterized protein</fullName>
    </submittedName>
</protein>
<comment type="caution">
    <text evidence="1">The sequence shown here is derived from an EMBL/GenBank/DDBJ whole genome shotgun (WGS) entry which is preliminary data.</text>
</comment>